<gene>
    <name evidence="8" type="ORF">QYM36_002379</name>
</gene>
<dbReference type="PROSITE" id="PS50157">
    <property type="entry name" value="ZINC_FINGER_C2H2_2"/>
    <property type="match status" value="3"/>
</dbReference>
<evidence type="ECO:0000256" key="1">
    <source>
        <dbReference type="ARBA" id="ARBA00006991"/>
    </source>
</evidence>
<dbReference type="FunFam" id="3.30.160.60:FF:003288">
    <property type="entry name" value="Uncharacterized protein"/>
    <property type="match status" value="1"/>
</dbReference>
<dbReference type="Proteomes" id="UP001187531">
    <property type="component" value="Unassembled WGS sequence"/>
</dbReference>
<feature type="domain" description="C2H2-type" evidence="7">
    <location>
        <begin position="138"/>
        <end position="165"/>
    </location>
</feature>
<dbReference type="PANTHER" id="PTHR14196">
    <property type="entry name" value="ODD-SKIPPED - RELATED"/>
    <property type="match status" value="1"/>
</dbReference>
<evidence type="ECO:0000259" key="7">
    <source>
        <dbReference type="PROSITE" id="PS50157"/>
    </source>
</evidence>
<keyword evidence="3" id="KW-0677">Repeat</keyword>
<comment type="caution">
    <text evidence="8">The sequence shown here is derived from an EMBL/GenBank/DDBJ whole genome shotgun (WGS) entry which is preliminary data.</text>
</comment>
<evidence type="ECO:0000256" key="5">
    <source>
        <dbReference type="ARBA" id="ARBA00022833"/>
    </source>
</evidence>
<accession>A0AA88IBA3</accession>
<comment type="similarity">
    <text evidence="1">Belongs to the krueppel C2H2-type zinc-finger protein family.</text>
</comment>
<dbReference type="GO" id="GO:0008270">
    <property type="term" value="F:zinc ion binding"/>
    <property type="evidence" value="ECO:0007669"/>
    <property type="project" value="UniProtKB-KW"/>
</dbReference>
<dbReference type="PANTHER" id="PTHR14196:SF12">
    <property type="entry name" value="ZINC FINGER PROTEIN 208-LIKE"/>
    <property type="match status" value="1"/>
</dbReference>
<dbReference type="GO" id="GO:0000977">
    <property type="term" value="F:RNA polymerase II transcription regulatory region sequence-specific DNA binding"/>
    <property type="evidence" value="ECO:0007669"/>
    <property type="project" value="TreeGrafter"/>
</dbReference>
<dbReference type="Pfam" id="PF00096">
    <property type="entry name" value="zf-C2H2"/>
    <property type="match status" value="1"/>
</dbReference>
<dbReference type="InterPro" id="IPR050717">
    <property type="entry name" value="C2H2-ZF_Transcription_Reg"/>
</dbReference>
<evidence type="ECO:0000313" key="8">
    <source>
        <dbReference type="EMBL" id="KAK2724014.1"/>
    </source>
</evidence>
<dbReference type="PROSITE" id="PS00028">
    <property type="entry name" value="ZINC_FINGER_C2H2_1"/>
    <property type="match status" value="2"/>
</dbReference>
<keyword evidence="4 6" id="KW-0863">Zinc-finger</keyword>
<dbReference type="EMBL" id="JAVRJZ010000004">
    <property type="protein sequence ID" value="KAK2724014.1"/>
    <property type="molecule type" value="Genomic_DNA"/>
</dbReference>
<keyword evidence="2" id="KW-0479">Metal-binding</keyword>
<reference evidence="8" key="1">
    <citation type="submission" date="2023-07" db="EMBL/GenBank/DDBJ databases">
        <title>Chromosome-level genome assembly of Artemia franciscana.</title>
        <authorList>
            <person name="Jo E."/>
        </authorList>
    </citation>
    <scope>NUCLEOTIDE SEQUENCE</scope>
    <source>
        <tissue evidence="8">Whole body</tissue>
    </source>
</reference>
<name>A0AA88IBA3_ARTSF</name>
<dbReference type="InterPro" id="IPR036236">
    <property type="entry name" value="Znf_C2H2_sf"/>
</dbReference>
<sequence length="281" mass="32001">METPMLLGITSVKQEAQDTSSNEDKDAYGSTQPMLLMKHEAKPFAISPGISGNCQHNANHVKLEPNIDGDEVLLLAASSVNDMSEQERGLISMPGLSSLCLKKEMNSNCQIEMASHIYLIEENDVGKQEASHALKDPFECDIGNKCFTTSVDVRNHERTHTGEKPFECDICQKTFRRKDRLFIHQRIHTGEKPFKCVVCEKHFTTSTILSYHQRTHTGEKPFKCDCDYTKLWRKKTDDCSPVPYLIRNHLFRVADLTLDMRGFVFHMKVPGRFNAYLQTEG</sequence>
<feature type="domain" description="C2H2-type" evidence="7">
    <location>
        <begin position="194"/>
        <end position="221"/>
    </location>
</feature>
<dbReference type="GO" id="GO:0000981">
    <property type="term" value="F:DNA-binding transcription factor activity, RNA polymerase II-specific"/>
    <property type="evidence" value="ECO:0007669"/>
    <property type="project" value="TreeGrafter"/>
</dbReference>
<evidence type="ECO:0000256" key="2">
    <source>
        <dbReference type="ARBA" id="ARBA00022723"/>
    </source>
</evidence>
<evidence type="ECO:0000256" key="3">
    <source>
        <dbReference type="ARBA" id="ARBA00022737"/>
    </source>
</evidence>
<dbReference type="InterPro" id="IPR013087">
    <property type="entry name" value="Znf_C2H2_type"/>
</dbReference>
<keyword evidence="5" id="KW-0862">Zinc</keyword>
<dbReference type="Gene3D" id="3.30.160.60">
    <property type="entry name" value="Classic Zinc Finger"/>
    <property type="match status" value="3"/>
</dbReference>
<feature type="domain" description="C2H2-type" evidence="7">
    <location>
        <begin position="166"/>
        <end position="193"/>
    </location>
</feature>
<evidence type="ECO:0000313" key="9">
    <source>
        <dbReference type="Proteomes" id="UP001187531"/>
    </source>
</evidence>
<protein>
    <recommendedName>
        <fullName evidence="7">C2H2-type domain-containing protein</fullName>
    </recommendedName>
</protein>
<dbReference type="SMART" id="SM00355">
    <property type="entry name" value="ZnF_C2H2"/>
    <property type="match status" value="3"/>
</dbReference>
<dbReference type="GO" id="GO:0005634">
    <property type="term" value="C:nucleus"/>
    <property type="evidence" value="ECO:0007669"/>
    <property type="project" value="TreeGrafter"/>
</dbReference>
<dbReference type="SUPFAM" id="SSF57667">
    <property type="entry name" value="beta-beta-alpha zinc fingers"/>
    <property type="match status" value="2"/>
</dbReference>
<proteinExistence type="inferred from homology"/>
<evidence type="ECO:0000256" key="6">
    <source>
        <dbReference type="PROSITE-ProRule" id="PRU00042"/>
    </source>
</evidence>
<keyword evidence="9" id="KW-1185">Reference proteome</keyword>
<dbReference type="FunFam" id="3.30.160.60:FF:002343">
    <property type="entry name" value="Zinc finger protein 33A"/>
    <property type="match status" value="1"/>
</dbReference>
<dbReference type="AlphaFoldDB" id="A0AA88IBA3"/>
<organism evidence="8 9">
    <name type="scientific">Artemia franciscana</name>
    <name type="common">Brine shrimp</name>
    <name type="synonym">Artemia sanfranciscana</name>
    <dbReference type="NCBI Taxonomy" id="6661"/>
    <lineage>
        <taxon>Eukaryota</taxon>
        <taxon>Metazoa</taxon>
        <taxon>Ecdysozoa</taxon>
        <taxon>Arthropoda</taxon>
        <taxon>Crustacea</taxon>
        <taxon>Branchiopoda</taxon>
        <taxon>Anostraca</taxon>
        <taxon>Artemiidae</taxon>
        <taxon>Artemia</taxon>
    </lineage>
</organism>
<evidence type="ECO:0000256" key="4">
    <source>
        <dbReference type="ARBA" id="ARBA00022771"/>
    </source>
</evidence>